<evidence type="ECO:0008006" key="5">
    <source>
        <dbReference type="Google" id="ProtNLM"/>
    </source>
</evidence>
<dbReference type="Gene3D" id="3.40.50.10540">
    <property type="entry name" value="Crotonobetainyl-coa:carnitine coa-transferase, domain 1"/>
    <property type="match status" value="2"/>
</dbReference>
<evidence type="ECO:0000313" key="4">
    <source>
        <dbReference type="Proteomes" id="UP000070250"/>
    </source>
</evidence>
<reference evidence="3 4" key="1">
    <citation type="submission" date="2015-06" db="EMBL/GenBank/DDBJ databases">
        <title>A Comprehensive Approach to Explore the Metabolic and Phylogenetic Diversity of Bacterial Steroid Degradation in the Environment: Testosterone as an Example.</title>
        <authorList>
            <person name="Yang F.-C."/>
            <person name="Chen Y.-L."/>
            <person name="Yu C.-P."/>
            <person name="Tang S.-L."/>
            <person name="Wang P.-H."/>
            <person name="Ismail W."/>
            <person name="Wang C.-H."/>
            <person name="Yang C.-Y."/>
            <person name="Chiang Y.-R."/>
        </authorList>
    </citation>
    <scope>NUCLEOTIDE SEQUENCE [LARGE SCALE GENOMIC DNA]</scope>
    <source>
        <strain evidence="3 4">DSM 18526</strain>
    </source>
</reference>
<keyword evidence="4" id="KW-1185">Reference proteome</keyword>
<dbReference type="InterPro" id="IPR050483">
    <property type="entry name" value="CoA-transferase_III_domain"/>
</dbReference>
<evidence type="ECO:0000256" key="1">
    <source>
        <dbReference type="ARBA" id="ARBA00022679"/>
    </source>
</evidence>
<dbReference type="RefSeq" id="WP_066918754.1">
    <property type="nucleotide sequence ID" value="NZ_CP011971.1"/>
</dbReference>
<evidence type="ECO:0000313" key="3">
    <source>
        <dbReference type="EMBL" id="AMN46199.1"/>
    </source>
</evidence>
<dbReference type="STRING" id="465721.ACG33_03575"/>
<dbReference type="Gene3D" id="3.30.1540.10">
    <property type="entry name" value="formyl-coa transferase, domain 3"/>
    <property type="match status" value="2"/>
</dbReference>
<protein>
    <recommendedName>
        <fullName evidence="5">CoA transferase</fullName>
    </recommendedName>
</protein>
<dbReference type="InterPro" id="IPR003673">
    <property type="entry name" value="CoA-Trfase_fam_III"/>
</dbReference>
<sequence>MAGLEGLRVIDISDGIAGPFCARLLADGGAQVFRVDSSAEGELARASTLEVFLNQNKRGLALNPADTGEREIFLRLAATADIIIESSRPGTMEALGLGYGELAAINPGIILVSITDFGQSGPYRHYRADHLSISALGGWAYTFGEADREPLQVGFPVMYYMAGIHGAIGALAALRGRRVDGRGQHVDVSSLEACLSMLSYPQVLEQFGCPPLHRSFSAALQMFYVEARDGWVALNHLSASQWDNTCAILGLFHLAEDPTLLYDMQKKRAIVPEFMAAAREWAKDKTQMEAFYAAQELQIPAGIPFTPKELIACDQFQARDFMVRSIQPGLGEFLQPGAPFRSISLRGDLQPAPRRGEHDQEALQNLGPMPQPQQSPGRIGAAKELLAGLRIADLTHYRSGPTGTSLLGGLGADVIKIESVQRPDGFRFYNTSNPTDPLFYELGSYFNASNTNKRGITLDLTSPRGKELFTKLIEQSDVVIENFSPRVMGNLGFDYQRLKEINPRIILVSMSCFGQTGPWRDFVGFGYVFDQIGGAAAASGYEGGPPTHMMAASDVTSGFMAVYSVLLALEERERTGRGQHIDMSQVESLAFLLGPDIIEYQLTGKLQPRMGNHDPVFAPHNVYPCRGEDEWVSISVESAPQWAALATVMGRPEWIQDERYATAAARKHNEHALDEAIGQWTRSQDKRAVMERLQDLGIISGAVLKPMELLDDPQFEARNMHQPLARPLVGTHRYPGFPIRFSEAICEQRRPAPMLGQHNQEVLTGLLGVTPEEFEALKAGSVIGERLRGA</sequence>
<dbReference type="SUPFAM" id="SSF89796">
    <property type="entry name" value="CoA-transferase family III (CaiB/BaiF)"/>
    <property type="match status" value="2"/>
</dbReference>
<accession>A0A127F9F7</accession>
<evidence type="ECO:0000256" key="2">
    <source>
        <dbReference type="SAM" id="MobiDB-lite"/>
    </source>
</evidence>
<dbReference type="PANTHER" id="PTHR48207">
    <property type="entry name" value="SUCCINATE--HYDROXYMETHYLGLUTARATE COA-TRANSFERASE"/>
    <property type="match status" value="1"/>
</dbReference>
<dbReference type="InterPro" id="IPR044855">
    <property type="entry name" value="CoA-Trfase_III_dom3_sf"/>
</dbReference>
<dbReference type="EMBL" id="CP011971">
    <property type="protein sequence ID" value="AMN46199.1"/>
    <property type="molecule type" value="Genomic_DNA"/>
</dbReference>
<dbReference type="GO" id="GO:0008410">
    <property type="term" value="F:CoA-transferase activity"/>
    <property type="evidence" value="ECO:0007669"/>
    <property type="project" value="TreeGrafter"/>
</dbReference>
<dbReference type="Proteomes" id="UP000070250">
    <property type="component" value="Chromosome"/>
</dbReference>
<organism evidence="3 4">
    <name type="scientific">Steroidobacter denitrificans</name>
    <dbReference type="NCBI Taxonomy" id="465721"/>
    <lineage>
        <taxon>Bacteria</taxon>
        <taxon>Pseudomonadati</taxon>
        <taxon>Pseudomonadota</taxon>
        <taxon>Gammaproteobacteria</taxon>
        <taxon>Steroidobacterales</taxon>
        <taxon>Steroidobacteraceae</taxon>
        <taxon>Steroidobacter</taxon>
    </lineage>
</organism>
<dbReference type="PATRIC" id="fig|465721.4.peg.767"/>
<keyword evidence="1" id="KW-0808">Transferase</keyword>
<proteinExistence type="predicted"/>
<gene>
    <name evidence="3" type="ORF">ACG33_03575</name>
</gene>
<dbReference type="PANTHER" id="PTHR48207:SF3">
    <property type="entry name" value="SUCCINATE--HYDROXYMETHYLGLUTARATE COA-TRANSFERASE"/>
    <property type="match status" value="1"/>
</dbReference>
<feature type="region of interest" description="Disordered" evidence="2">
    <location>
        <begin position="348"/>
        <end position="377"/>
    </location>
</feature>
<dbReference type="KEGG" id="sdf:ACG33_03575"/>
<dbReference type="AlphaFoldDB" id="A0A127F9F7"/>
<dbReference type="Pfam" id="PF02515">
    <property type="entry name" value="CoA_transf_3"/>
    <property type="match status" value="2"/>
</dbReference>
<dbReference type="OrthoDB" id="9058532at2"/>
<dbReference type="InterPro" id="IPR023606">
    <property type="entry name" value="CoA-Trfase_III_dom_1_sf"/>
</dbReference>
<name>A0A127F9F7_STEDE</name>